<keyword evidence="5 6" id="KW-0472">Membrane</keyword>
<evidence type="ECO:0000313" key="7">
    <source>
        <dbReference type="EMBL" id="CAG5121185.1"/>
    </source>
</evidence>
<dbReference type="PANTHER" id="PTHR21346">
    <property type="entry name" value="FUN14 DOMAIN CONTAINING"/>
    <property type="match status" value="1"/>
</dbReference>
<dbReference type="AlphaFoldDB" id="A0A8S3YZR4"/>
<dbReference type="GO" id="GO:0000422">
    <property type="term" value="P:autophagy of mitochondrion"/>
    <property type="evidence" value="ECO:0007669"/>
    <property type="project" value="TreeGrafter"/>
</dbReference>
<dbReference type="EMBL" id="CAJHNH020001034">
    <property type="protein sequence ID" value="CAG5121185.1"/>
    <property type="molecule type" value="Genomic_DNA"/>
</dbReference>
<accession>A0A8S3YZR4</accession>
<evidence type="ECO:0000256" key="1">
    <source>
        <dbReference type="ARBA" id="ARBA00004374"/>
    </source>
</evidence>
<dbReference type="GO" id="GO:0005741">
    <property type="term" value="C:mitochondrial outer membrane"/>
    <property type="evidence" value="ECO:0007669"/>
    <property type="project" value="UniProtKB-SubCell"/>
</dbReference>
<name>A0A8S3YZR4_9EUPU</name>
<dbReference type="PANTHER" id="PTHR21346:SF0">
    <property type="entry name" value="RE45833P"/>
    <property type="match status" value="1"/>
</dbReference>
<keyword evidence="8" id="KW-1185">Reference proteome</keyword>
<comment type="similarity">
    <text evidence="2">Belongs to the FUN14 family.</text>
</comment>
<sequence>MGKRREERSTSDDADSLGTELSDYIIIDAVPKTSLDEFAERIFGDITKASACKQLAIGGATGWVTGYLANKFGKMAAISLGSTLLLFQIAQHNGYITIDWTKVRHAMTKAQAKAKHTMLKHQTSIIQKGMNFYEENFFLASGFAAGFLVGFIW</sequence>
<evidence type="ECO:0000256" key="4">
    <source>
        <dbReference type="ARBA" id="ARBA00022989"/>
    </source>
</evidence>
<evidence type="ECO:0000256" key="2">
    <source>
        <dbReference type="ARBA" id="ARBA00009160"/>
    </source>
</evidence>
<evidence type="ECO:0000256" key="6">
    <source>
        <dbReference type="SAM" id="Phobius"/>
    </source>
</evidence>
<dbReference type="OrthoDB" id="163794at2759"/>
<keyword evidence="4 6" id="KW-1133">Transmembrane helix</keyword>
<protein>
    <recommendedName>
        <fullName evidence="9">FUN14 domain-containing protein 1</fullName>
    </recommendedName>
</protein>
<organism evidence="7 8">
    <name type="scientific">Candidula unifasciata</name>
    <dbReference type="NCBI Taxonomy" id="100452"/>
    <lineage>
        <taxon>Eukaryota</taxon>
        <taxon>Metazoa</taxon>
        <taxon>Spiralia</taxon>
        <taxon>Lophotrochozoa</taxon>
        <taxon>Mollusca</taxon>
        <taxon>Gastropoda</taxon>
        <taxon>Heterobranchia</taxon>
        <taxon>Euthyneura</taxon>
        <taxon>Panpulmonata</taxon>
        <taxon>Eupulmonata</taxon>
        <taxon>Stylommatophora</taxon>
        <taxon>Helicina</taxon>
        <taxon>Helicoidea</taxon>
        <taxon>Geomitridae</taxon>
        <taxon>Candidula</taxon>
    </lineage>
</organism>
<evidence type="ECO:0008006" key="9">
    <source>
        <dbReference type="Google" id="ProtNLM"/>
    </source>
</evidence>
<comment type="subcellular location">
    <subcellularLocation>
        <location evidence="1">Mitochondrion outer membrane</location>
        <topology evidence="1">Multi-pass membrane protein</topology>
    </subcellularLocation>
</comment>
<reference evidence="7" key="1">
    <citation type="submission" date="2021-04" db="EMBL/GenBank/DDBJ databases">
        <authorList>
            <consortium name="Molecular Ecology Group"/>
        </authorList>
    </citation>
    <scope>NUCLEOTIDE SEQUENCE</scope>
</reference>
<evidence type="ECO:0000256" key="5">
    <source>
        <dbReference type="ARBA" id="ARBA00023136"/>
    </source>
</evidence>
<dbReference type="Pfam" id="PF04930">
    <property type="entry name" value="FUN14"/>
    <property type="match status" value="1"/>
</dbReference>
<gene>
    <name evidence="7" type="ORF">CUNI_LOCUS6743</name>
</gene>
<evidence type="ECO:0000256" key="3">
    <source>
        <dbReference type="ARBA" id="ARBA00022692"/>
    </source>
</evidence>
<evidence type="ECO:0000313" key="8">
    <source>
        <dbReference type="Proteomes" id="UP000678393"/>
    </source>
</evidence>
<dbReference type="InterPro" id="IPR007014">
    <property type="entry name" value="FUN14"/>
</dbReference>
<dbReference type="Proteomes" id="UP000678393">
    <property type="component" value="Unassembled WGS sequence"/>
</dbReference>
<keyword evidence="3 6" id="KW-0812">Transmembrane</keyword>
<proteinExistence type="inferred from homology"/>
<comment type="caution">
    <text evidence="7">The sequence shown here is derived from an EMBL/GenBank/DDBJ whole genome shotgun (WGS) entry which is preliminary data.</text>
</comment>
<feature type="transmembrane region" description="Helical" evidence="6">
    <location>
        <begin position="136"/>
        <end position="152"/>
    </location>
</feature>